<evidence type="ECO:0000256" key="8">
    <source>
        <dbReference type="ARBA" id="ARBA00023014"/>
    </source>
</evidence>
<gene>
    <name evidence="11" type="ORF">QR680_013971</name>
</gene>
<dbReference type="FunFam" id="3.30.300.130:FF:000001">
    <property type="entry name" value="NFU1 iron-sulfur cluster scaffold"/>
    <property type="match status" value="1"/>
</dbReference>
<dbReference type="AlphaFoldDB" id="A0AA39M2F5"/>
<dbReference type="InterPro" id="IPR014824">
    <property type="entry name" value="Nfu/NifU_N"/>
</dbReference>
<evidence type="ECO:0000256" key="4">
    <source>
        <dbReference type="ARBA" id="ARBA00018782"/>
    </source>
</evidence>
<dbReference type="PANTHER" id="PTHR11178">
    <property type="entry name" value="IRON-SULFUR CLUSTER SCAFFOLD PROTEIN NFU-RELATED"/>
    <property type="match status" value="1"/>
</dbReference>
<dbReference type="SMART" id="SM00932">
    <property type="entry name" value="Nfu_N"/>
    <property type="match status" value="1"/>
</dbReference>
<evidence type="ECO:0000256" key="5">
    <source>
        <dbReference type="ARBA" id="ARBA00022723"/>
    </source>
</evidence>
<dbReference type="Gene3D" id="3.30.300.130">
    <property type="entry name" value="Fe-S cluster assembly (FSCA)"/>
    <property type="match status" value="1"/>
</dbReference>
<comment type="subcellular location">
    <subcellularLocation>
        <location evidence="2">Mitochondrion</location>
    </subcellularLocation>
</comment>
<evidence type="ECO:0000313" key="12">
    <source>
        <dbReference type="Proteomes" id="UP001175271"/>
    </source>
</evidence>
<dbReference type="InterPro" id="IPR036498">
    <property type="entry name" value="Nfu/NifU_N_sf"/>
</dbReference>
<feature type="domain" description="Scaffold protein Nfu/NifU N-terminal" evidence="10">
    <location>
        <begin position="124"/>
        <end position="213"/>
    </location>
</feature>
<proteinExistence type="inferred from homology"/>
<keyword evidence="8" id="KW-0411">Iron-sulfur</keyword>
<dbReference type="FunFam" id="3.30.1370.70:FF:000002">
    <property type="entry name" value="NFU1 iron-sulfur cluster scaffold homolog, mitochondrial"/>
    <property type="match status" value="1"/>
</dbReference>
<dbReference type="PANTHER" id="PTHR11178:SF1">
    <property type="entry name" value="NFU1 IRON-SULFUR CLUSTER SCAFFOLD HOMOLOG, MITOCHONDRIAL"/>
    <property type="match status" value="1"/>
</dbReference>
<sequence>MKAPIVYKSPFAEGDVDTSNISSDNSLKIGLTVAVKLVPRLFLSSKSKQARETRIRILRANSKSQDSLFLALRIYPHLEIVFDQGSTMLNSQNFARIFRTAVANSRFVRPTFSAMLTSDRSIFIQVQDTPNPMTLKFLPGQQILADAASTYDFATVSQAKASPLALQLFRVDGVKSVFFGEDFITITKKSEDTEWALMKPDIFATIMDFLQSGKPIITDFSASDQEPNDTTILPEDDDVVAMIKELLDSRVRPMVQEDGGDITYMGFDDGIVKLKLKGSCTGCPSSTDTLQSGIKNMLQFYVPEVKDVVEVKDAADSLIERELEKFEKTLGKFD</sequence>
<evidence type="ECO:0000259" key="10">
    <source>
        <dbReference type="SMART" id="SM00932"/>
    </source>
</evidence>
<reference evidence="11" key="1">
    <citation type="submission" date="2023-06" db="EMBL/GenBank/DDBJ databases">
        <title>Genomic analysis of the entomopathogenic nematode Steinernema hermaphroditum.</title>
        <authorList>
            <person name="Schwarz E.M."/>
            <person name="Heppert J.K."/>
            <person name="Baniya A."/>
            <person name="Schwartz H.T."/>
            <person name="Tan C.-H."/>
            <person name="Antoshechkin I."/>
            <person name="Sternberg P.W."/>
            <person name="Goodrich-Blair H."/>
            <person name="Dillman A.R."/>
        </authorList>
    </citation>
    <scope>NUCLEOTIDE SEQUENCE</scope>
    <source>
        <strain evidence="11">PS9179</strain>
        <tissue evidence="11">Whole animal</tissue>
    </source>
</reference>
<evidence type="ECO:0000256" key="1">
    <source>
        <dbReference type="ARBA" id="ARBA00002175"/>
    </source>
</evidence>
<dbReference type="GO" id="GO:0005506">
    <property type="term" value="F:iron ion binding"/>
    <property type="evidence" value="ECO:0007669"/>
    <property type="project" value="InterPro"/>
</dbReference>
<name>A0AA39M2F5_9BILA</name>
<dbReference type="Pfam" id="PF08712">
    <property type="entry name" value="Nfu_N"/>
    <property type="match status" value="1"/>
</dbReference>
<dbReference type="InterPro" id="IPR001075">
    <property type="entry name" value="NIF_FeS_clus_asmbl_NifU_C"/>
</dbReference>
<keyword evidence="7" id="KW-0408">Iron</keyword>
<keyword evidence="12" id="KW-1185">Reference proteome</keyword>
<evidence type="ECO:0000256" key="7">
    <source>
        <dbReference type="ARBA" id="ARBA00023004"/>
    </source>
</evidence>
<evidence type="ECO:0000256" key="2">
    <source>
        <dbReference type="ARBA" id="ARBA00004173"/>
    </source>
</evidence>
<dbReference type="GO" id="GO:0051536">
    <property type="term" value="F:iron-sulfur cluster binding"/>
    <property type="evidence" value="ECO:0007669"/>
    <property type="project" value="UniProtKB-KW"/>
</dbReference>
<dbReference type="Gene3D" id="3.30.1370.70">
    <property type="entry name" value="Scaffold protein Nfu/NifU, N-terminal domain"/>
    <property type="match status" value="1"/>
</dbReference>
<dbReference type="GO" id="GO:0005739">
    <property type="term" value="C:mitochondrion"/>
    <property type="evidence" value="ECO:0007669"/>
    <property type="project" value="UniProtKB-SubCell"/>
</dbReference>
<keyword evidence="5" id="KW-0479">Metal-binding</keyword>
<comment type="caution">
    <text evidence="11">The sequence shown here is derived from an EMBL/GenBank/DDBJ whole genome shotgun (WGS) entry which is preliminary data.</text>
</comment>
<protein>
    <recommendedName>
        <fullName evidence="4">NFU1 iron-sulfur cluster scaffold homolog, mitochondrial</fullName>
    </recommendedName>
</protein>
<keyword evidence="9" id="KW-0496">Mitochondrion</keyword>
<dbReference type="Pfam" id="PF01106">
    <property type="entry name" value="NifU"/>
    <property type="match status" value="1"/>
</dbReference>
<evidence type="ECO:0000256" key="9">
    <source>
        <dbReference type="ARBA" id="ARBA00023128"/>
    </source>
</evidence>
<keyword evidence="6" id="KW-0809">Transit peptide</keyword>
<organism evidence="11 12">
    <name type="scientific">Steinernema hermaphroditum</name>
    <dbReference type="NCBI Taxonomy" id="289476"/>
    <lineage>
        <taxon>Eukaryota</taxon>
        <taxon>Metazoa</taxon>
        <taxon>Ecdysozoa</taxon>
        <taxon>Nematoda</taxon>
        <taxon>Chromadorea</taxon>
        <taxon>Rhabditida</taxon>
        <taxon>Tylenchina</taxon>
        <taxon>Panagrolaimomorpha</taxon>
        <taxon>Strongyloidoidea</taxon>
        <taxon>Steinernematidae</taxon>
        <taxon>Steinernema</taxon>
    </lineage>
</organism>
<dbReference type="SUPFAM" id="SSF110836">
    <property type="entry name" value="Hypothetical protein SAV1430"/>
    <property type="match status" value="1"/>
</dbReference>
<dbReference type="EMBL" id="JAUCMV010000002">
    <property type="protein sequence ID" value="KAK0419131.1"/>
    <property type="molecule type" value="Genomic_DNA"/>
</dbReference>
<comment type="similarity">
    <text evidence="3">Belongs to the NifU family.</text>
</comment>
<evidence type="ECO:0000256" key="3">
    <source>
        <dbReference type="ARBA" id="ARBA00006420"/>
    </source>
</evidence>
<evidence type="ECO:0000313" key="11">
    <source>
        <dbReference type="EMBL" id="KAK0419131.1"/>
    </source>
</evidence>
<accession>A0AA39M2F5</accession>
<dbReference type="GO" id="GO:0016226">
    <property type="term" value="P:iron-sulfur cluster assembly"/>
    <property type="evidence" value="ECO:0007669"/>
    <property type="project" value="InterPro"/>
</dbReference>
<evidence type="ECO:0000256" key="6">
    <source>
        <dbReference type="ARBA" id="ARBA00022946"/>
    </source>
</evidence>
<dbReference type="Proteomes" id="UP001175271">
    <property type="component" value="Unassembled WGS sequence"/>
</dbReference>
<comment type="function">
    <text evidence="1">Molecular scaffold for [Fe-S] cluster assembly of mitochondrial iron-sulfur proteins.</text>
</comment>
<dbReference type="SUPFAM" id="SSF117916">
    <property type="entry name" value="Fe-S cluster assembly (FSCA) domain-like"/>
    <property type="match status" value="1"/>
</dbReference>
<dbReference type="InterPro" id="IPR034904">
    <property type="entry name" value="FSCA_dom_sf"/>
</dbReference>